<protein>
    <submittedName>
        <fullName evidence="2">Uncharacterized protein</fullName>
    </submittedName>
</protein>
<evidence type="ECO:0000313" key="3">
    <source>
        <dbReference type="Proteomes" id="UP001152300"/>
    </source>
</evidence>
<evidence type="ECO:0000256" key="1">
    <source>
        <dbReference type="SAM" id="MobiDB-lite"/>
    </source>
</evidence>
<sequence>MVFFLILYVLKADPEISSNSNTHQVHQAPRFATIKRKQENMKKRKNEENETSHPQNREEHGTKVRPHGPRTCKQRTFKKVISEYSIFCQRFKIQIEDDMGNDPG</sequence>
<name>A0A9X0ARV4_9HELO</name>
<feature type="region of interest" description="Disordered" evidence="1">
    <location>
        <begin position="17"/>
        <end position="74"/>
    </location>
</feature>
<feature type="compositionally biased region" description="Basic and acidic residues" evidence="1">
    <location>
        <begin position="36"/>
        <end position="62"/>
    </location>
</feature>
<dbReference type="AlphaFoldDB" id="A0A9X0ARV4"/>
<evidence type="ECO:0000313" key="2">
    <source>
        <dbReference type="EMBL" id="KAJ8067767.1"/>
    </source>
</evidence>
<keyword evidence="3" id="KW-1185">Reference proteome</keyword>
<dbReference type="Proteomes" id="UP001152300">
    <property type="component" value="Unassembled WGS sequence"/>
</dbReference>
<reference evidence="2" key="1">
    <citation type="submission" date="2022-11" db="EMBL/GenBank/DDBJ databases">
        <title>Genome Resource of Sclerotinia nivalis Strain SnTB1, a Plant Pathogen Isolated from American Ginseng.</title>
        <authorList>
            <person name="Fan S."/>
        </authorList>
    </citation>
    <scope>NUCLEOTIDE SEQUENCE</scope>
    <source>
        <strain evidence="2">SnTB1</strain>
    </source>
</reference>
<gene>
    <name evidence="2" type="ORF">OCU04_003368</name>
</gene>
<comment type="caution">
    <text evidence="2">The sequence shown here is derived from an EMBL/GenBank/DDBJ whole genome shotgun (WGS) entry which is preliminary data.</text>
</comment>
<dbReference type="EMBL" id="JAPEIS010000003">
    <property type="protein sequence ID" value="KAJ8067767.1"/>
    <property type="molecule type" value="Genomic_DNA"/>
</dbReference>
<organism evidence="2 3">
    <name type="scientific">Sclerotinia nivalis</name>
    <dbReference type="NCBI Taxonomy" id="352851"/>
    <lineage>
        <taxon>Eukaryota</taxon>
        <taxon>Fungi</taxon>
        <taxon>Dikarya</taxon>
        <taxon>Ascomycota</taxon>
        <taxon>Pezizomycotina</taxon>
        <taxon>Leotiomycetes</taxon>
        <taxon>Helotiales</taxon>
        <taxon>Sclerotiniaceae</taxon>
        <taxon>Sclerotinia</taxon>
    </lineage>
</organism>
<proteinExistence type="predicted"/>
<feature type="compositionally biased region" description="Basic residues" evidence="1">
    <location>
        <begin position="63"/>
        <end position="74"/>
    </location>
</feature>
<accession>A0A9X0ARV4</accession>